<dbReference type="InterPro" id="IPR000276">
    <property type="entry name" value="GPCR_Rhodpsn"/>
</dbReference>
<evidence type="ECO:0000256" key="2">
    <source>
        <dbReference type="ARBA" id="ARBA00022692"/>
    </source>
</evidence>
<dbReference type="Proteomes" id="UP001201812">
    <property type="component" value="Unassembled WGS sequence"/>
</dbReference>
<dbReference type="AlphaFoldDB" id="A0AAD4NFK8"/>
<dbReference type="PANTHER" id="PTHR24243:SF224">
    <property type="entry name" value="G-PROTEIN COUPLED RECEPTOR 19-RELATED"/>
    <property type="match status" value="1"/>
</dbReference>
<evidence type="ECO:0000256" key="4">
    <source>
        <dbReference type="ARBA" id="ARBA00023040"/>
    </source>
</evidence>
<evidence type="ECO:0000313" key="10">
    <source>
        <dbReference type="EMBL" id="KAI1723523.1"/>
    </source>
</evidence>
<organism evidence="10 11">
    <name type="scientific">Ditylenchus destructor</name>
    <dbReference type="NCBI Taxonomy" id="166010"/>
    <lineage>
        <taxon>Eukaryota</taxon>
        <taxon>Metazoa</taxon>
        <taxon>Ecdysozoa</taxon>
        <taxon>Nematoda</taxon>
        <taxon>Chromadorea</taxon>
        <taxon>Rhabditida</taxon>
        <taxon>Tylenchina</taxon>
        <taxon>Tylenchomorpha</taxon>
        <taxon>Sphaerularioidea</taxon>
        <taxon>Anguinidae</taxon>
        <taxon>Anguininae</taxon>
        <taxon>Ditylenchus</taxon>
    </lineage>
</organism>
<evidence type="ECO:0000256" key="1">
    <source>
        <dbReference type="ARBA" id="ARBA00004141"/>
    </source>
</evidence>
<protein>
    <submittedName>
        <fullName evidence="10">7 transmembrane receptor (Rhodopsin family) domain-containing protein</fullName>
    </submittedName>
</protein>
<evidence type="ECO:0000256" key="3">
    <source>
        <dbReference type="ARBA" id="ARBA00022989"/>
    </source>
</evidence>
<evidence type="ECO:0000256" key="8">
    <source>
        <dbReference type="SAM" id="Phobius"/>
    </source>
</evidence>
<dbReference type="PANTHER" id="PTHR24243">
    <property type="entry name" value="G-PROTEIN COUPLED RECEPTOR"/>
    <property type="match status" value="1"/>
</dbReference>
<reference evidence="10" key="1">
    <citation type="submission" date="2022-01" db="EMBL/GenBank/DDBJ databases">
        <title>Genome Sequence Resource for Two Populations of Ditylenchus destructor, the Migratory Endoparasitic Phytonematode.</title>
        <authorList>
            <person name="Zhang H."/>
            <person name="Lin R."/>
            <person name="Xie B."/>
        </authorList>
    </citation>
    <scope>NUCLEOTIDE SEQUENCE</scope>
    <source>
        <strain evidence="10">BazhouSP</strain>
    </source>
</reference>
<evidence type="ECO:0000313" key="11">
    <source>
        <dbReference type="Proteomes" id="UP001201812"/>
    </source>
</evidence>
<sequence length="346" mass="39045">MLRMLSVPFSIFFGCVLGGVTVIGIVGNLFVIIAILGDRKMRKSAMNLLLLNLAIADLLYVATFVHAWLPILLYGNGGWILPNVWCAPTRYLSNVFIITSMLTYMAICIERYIAIIHPMKAARFCSRNNILCIVLGIWLFNLVFQAPYLALYIAVPIPGETAISLCHNTQGNHPYWLTFKWVEMVVSFVVPCLVSVVLYTIICRELWSTSSLLNKAQNSIVSHKNGKSKEKNPVTETLAARRSVVKMLITCVVLFYVCYIPMESFFVYGFFWHARLPIPHEGLLVITSMVCGISAFNPFLYTLFSKTFRARVRQIIVSCCGCRKTSHTIRPSQRSITRTTSSFGRI</sequence>
<evidence type="ECO:0000259" key="9">
    <source>
        <dbReference type="PROSITE" id="PS50262"/>
    </source>
</evidence>
<dbReference type="PROSITE" id="PS50262">
    <property type="entry name" value="G_PROTEIN_RECEP_F1_2"/>
    <property type="match status" value="1"/>
</dbReference>
<dbReference type="Pfam" id="PF00001">
    <property type="entry name" value="7tm_1"/>
    <property type="match status" value="1"/>
</dbReference>
<keyword evidence="4" id="KW-0297">G-protein coupled receptor</keyword>
<feature type="transmembrane region" description="Helical" evidence="8">
    <location>
        <begin position="181"/>
        <end position="202"/>
    </location>
</feature>
<feature type="domain" description="G-protein coupled receptors family 1 profile" evidence="9">
    <location>
        <begin position="27"/>
        <end position="301"/>
    </location>
</feature>
<keyword evidence="3 8" id="KW-1133">Transmembrane helix</keyword>
<dbReference type="PRINTS" id="PR00237">
    <property type="entry name" value="GPCRRHODOPSN"/>
</dbReference>
<evidence type="ECO:0000256" key="5">
    <source>
        <dbReference type="ARBA" id="ARBA00023136"/>
    </source>
</evidence>
<gene>
    <name evidence="10" type="ORF">DdX_03684</name>
</gene>
<accession>A0AAD4NFK8</accession>
<feature type="transmembrane region" description="Helical" evidence="8">
    <location>
        <begin position="91"/>
        <end position="109"/>
    </location>
</feature>
<feature type="transmembrane region" description="Helical" evidence="8">
    <location>
        <begin position="6"/>
        <end position="36"/>
    </location>
</feature>
<dbReference type="Gene3D" id="1.20.1070.10">
    <property type="entry name" value="Rhodopsin 7-helix transmembrane proteins"/>
    <property type="match status" value="1"/>
</dbReference>
<dbReference type="PROSITE" id="PS51257">
    <property type="entry name" value="PROKAR_LIPOPROTEIN"/>
    <property type="match status" value="1"/>
</dbReference>
<dbReference type="SUPFAM" id="SSF81321">
    <property type="entry name" value="Family A G protein-coupled receptor-like"/>
    <property type="match status" value="1"/>
</dbReference>
<proteinExistence type="predicted"/>
<keyword evidence="5 8" id="KW-0472">Membrane</keyword>
<keyword evidence="2 8" id="KW-0812">Transmembrane</keyword>
<feature type="transmembrane region" description="Helical" evidence="8">
    <location>
        <begin position="247"/>
        <end position="271"/>
    </location>
</feature>
<name>A0AAD4NFK8_9BILA</name>
<evidence type="ECO:0000256" key="7">
    <source>
        <dbReference type="ARBA" id="ARBA00023224"/>
    </source>
</evidence>
<feature type="transmembrane region" description="Helical" evidence="8">
    <location>
        <begin position="130"/>
        <end position="155"/>
    </location>
</feature>
<comment type="caution">
    <text evidence="10">The sequence shown here is derived from an EMBL/GenBank/DDBJ whole genome shotgun (WGS) entry which is preliminary data.</text>
</comment>
<dbReference type="EMBL" id="JAKKPZ010000003">
    <property type="protein sequence ID" value="KAI1723523.1"/>
    <property type="molecule type" value="Genomic_DNA"/>
</dbReference>
<feature type="transmembrane region" description="Helical" evidence="8">
    <location>
        <begin position="283"/>
        <end position="304"/>
    </location>
</feature>
<comment type="subcellular location">
    <subcellularLocation>
        <location evidence="1">Membrane</location>
        <topology evidence="1">Multi-pass membrane protein</topology>
    </subcellularLocation>
</comment>
<evidence type="ECO:0000256" key="6">
    <source>
        <dbReference type="ARBA" id="ARBA00023170"/>
    </source>
</evidence>
<keyword evidence="7" id="KW-0807">Transducer</keyword>
<keyword evidence="6 10" id="KW-0675">Receptor</keyword>
<dbReference type="GO" id="GO:0005886">
    <property type="term" value="C:plasma membrane"/>
    <property type="evidence" value="ECO:0007669"/>
    <property type="project" value="TreeGrafter"/>
</dbReference>
<dbReference type="InterPro" id="IPR017452">
    <property type="entry name" value="GPCR_Rhodpsn_7TM"/>
</dbReference>
<feature type="transmembrane region" description="Helical" evidence="8">
    <location>
        <begin position="48"/>
        <end position="71"/>
    </location>
</feature>
<keyword evidence="11" id="KW-1185">Reference proteome</keyword>
<dbReference type="CDD" id="cd00637">
    <property type="entry name" value="7tm_classA_rhodopsin-like"/>
    <property type="match status" value="1"/>
</dbReference>
<dbReference type="GO" id="GO:0004930">
    <property type="term" value="F:G protein-coupled receptor activity"/>
    <property type="evidence" value="ECO:0007669"/>
    <property type="project" value="UniProtKB-KW"/>
</dbReference>